<dbReference type="Proteomes" id="UP000887566">
    <property type="component" value="Unplaced"/>
</dbReference>
<dbReference type="WBParaSite" id="PSAMB.scaffold5644size11207.g27019.t1">
    <property type="protein sequence ID" value="PSAMB.scaffold5644size11207.g27019.t1"/>
    <property type="gene ID" value="PSAMB.scaffold5644size11207.g27019"/>
</dbReference>
<organism evidence="1 2">
    <name type="scientific">Plectus sambesii</name>
    <dbReference type="NCBI Taxonomy" id="2011161"/>
    <lineage>
        <taxon>Eukaryota</taxon>
        <taxon>Metazoa</taxon>
        <taxon>Ecdysozoa</taxon>
        <taxon>Nematoda</taxon>
        <taxon>Chromadorea</taxon>
        <taxon>Plectida</taxon>
        <taxon>Plectina</taxon>
        <taxon>Plectoidea</taxon>
        <taxon>Plectidae</taxon>
        <taxon>Plectus</taxon>
    </lineage>
</organism>
<name>A0A914WW68_9BILA</name>
<reference evidence="2" key="1">
    <citation type="submission" date="2022-11" db="UniProtKB">
        <authorList>
            <consortium name="WormBaseParasite"/>
        </authorList>
    </citation>
    <scope>IDENTIFICATION</scope>
</reference>
<evidence type="ECO:0000313" key="1">
    <source>
        <dbReference type="Proteomes" id="UP000887566"/>
    </source>
</evidence>
<evidence type="ECO:0000313" key="2">
    <source>
        <dbReference type="WBParaSite" id="PSAMB.scaffold5644size11207.g27019.t1"/>
    </source>
</evidence>
<accession>A0A914WW68</accession>
<protein>
    <submittedName>
        <fullName evidence="2">Uncharacterized protein</fullName>
    </submittedName>
</protein>
<sequence>MFSLHRRRFKGAVSDRCDRSVVSDKHAKVRVRSAGDGEGERTLGEIKRRLRFIICLLRRMERIRCGVGCLRLQGRRPQPDFRLLPRSDVALIASPMRLAIVSQSSDDTPNVSVYASVGAQWPSDSVQRRPPPR</sequence>
<dbReference type="AlphaFoldDB" id="A0A914WW68"/>
<proteinExistence type="predicted"/>
<keyword evidence="1" id="KW-1185">Reference proteome</keyword>